<feature type="compositionally biased region" description="Polar residues" evidence="1">
    <location>
        <begin position="1"/>
        <end position="10"/>
    </location>
</feature>
<dbReference type="Proteomes" id="UP000466554">
    <property type="component" value="Chromosome"/>
</dbReference>
<feature type="region of interest" description="Disordered" evidence="1">
    <location>
        <begin position="1"/>
        <end position="55"/>
    </location>
</feature>
<feature type="compositionally biased region" description="Pro residues" evidence="1">
    <location>
        <begin position="36"/>
        <end position="48"/>
    </location>
</feature>
<organism evidence="2 3">
    <name type="scientific">Mycolicibacterium parafortuitum</name>
    <name type="common">Mycobacterium parafortuitum</name>
    <dbReference type="NCBI Taxonomy" id="39692"/>
    <lineage>
        <taxon>Bacteria</taxon>
        <taxon>Bacillati</taxon>
        <taxon>Actinomycetota</taxon>
        <taxon>Actinomycetes</taxon>
        <taxon>Mycobacteriales</taxon>
        <taxon>Mycobacteriaceae</taxon>
        <taxon>Mycolicibacterium</taxon>
    </lineage>
</organism>
<name>A0A7I7U1B6_MYCPF</name>
<protein>
    <submittedName>
        <fullName evidence="2">Uncharacterized protein</fullName>
    </submittedName>
</protein>
<sequence length="55" mass="5727">MHNGQASVGNSPDMHFDDRHALPDPDEDASGTDVPPASPAYSTPPPDGIPDADDE</sequence>
<proteinExistence type="predicted"/>
<evidence type="ECO:0000256" key="1">
    <source>
        <dbReference type="SAM" id="MobiDB-lite"/>
    </source>
</evidence>
<evidence type="ECO:0000313" key="3">
    <source>
        <dbReference type="Proteomes" id="UP000466554"/>
    </source>
</evidence>
<accession>A0A7I7U1B6</accession>
<reference evidence="2 3" key="1">
    <citation type="journal article" date="2019" name="Emerg. Microbes Infect.">
        <title>Comprehensive subspecies identification of 175 nontuberculous mycobacteria species based on 7547 genomic profiles.</title>
        <authorList>
            <person name="Matsumoto Y."/>
            <person name="Kinjo T."/>
            <person name="Motooka D."/>
            <person name="Nabeya D."/>
            <person name="Jung N."/>
            <person name="Uechi K."/>
            <person name="Horii T."/>
            <person name="Iida T."/>
            <person name="Fujita J."/>
            <person name="Nakamura S."/>
        </authorList>
    </citation>
    <scope>NUCLEOTIDE SEQUENCE [LARGE SCALE GENOMIC DNA]</scope>
    <source>
        <strain evidence="2 3">JCM 6367</strain>
    </source>
</reference>
<feature type="compositionally biased region" description="Basic and acidic residues" evidence="1">
    <location>
        <begin position="14"/>
        <end position="23"/>
    </location>
</feature>
<evidence type="ECO:0000313" key="2">
    <source>
        <dbReference type="EMBL" id="BBY74695.1"/>
    </source>
</evidence>
<dbReference type="EMBL" id="AP022598">
    <property type="protein sequence ID" value="BBY74695.1"/>
    <property type="molecule type" value="Genomic_DNA"/>
</dbReference>
<dbReference type="AlphaFoldDB" id="A0A7I7U1B6"/>
<gene>
    <name evidence="2" type="ORF">MPRF_15940</name>
</gene>